<name>A0ABQ2JT94_9SPHN</name>
<dbReference type="Gene3D" id="2.60.40.1190">
    <property type="match status" value="1"/>
</dbReference>
<evidence type="ECO:0000313" key="1">
    <source>
        <dbReference type="EMBL" id="GGN54925.1"/>
    </source>
</evidence>
<evidence type="ECO:0000313" key="2">
    <source>
        <dbReference type="Proteomes" id="UP000605099"/>
    </source>
</evidence>
<protein>
    <recommendedName>
        <fullName evidence="3">DOMON-like domain-containing protein</fullName>
    </recommendedName>
</protein>
<gene>
    <name evidence="1" type="ORF">GCM10011349_31050</name>
</gene>
<accession>A0ABQ2JT94</accession>
<organism evidence="1 2">
    <name type="scientific">Novosphingobium indicum</name>
    <dbReference type="NCBI Taxonomy" id="462949"/>
    <lineage>
        <taxon>Bacteria</taxon>
        <taxon>Pseudomonadati</taxon>
        <taxon>Pseudomonadota</taxon>
        <taxon>Alphaproteobacteria</taxon>
        <taxon>Sphingomonadales</taxon>
        <taxon>Sphingomonadaceae</taxon>
        <taxon>Novosphingobium</taxon>
    </lineage>
</organism>
<dbReference type="CDD" id="cd09627">
    <property type="entry name" value="DOMON_murB_like"/>
    <property type="match status" value="1"/>
</dbReference>
<proteinExistence type="predicted"/>
<comment type="caution">
    <text evidence="1">The sequence shown here is derived from an EMBL/GenBank/DDBJ whole genome shotgun (WGS) entry which is preliminary data.</text>
</comment>
<sequence length="199" mass="21673">MSDVGRFTIASVANGALGLRNMVQLISHPAHPPSAVRSIEARLVSFDASWLRVRWKIMGCGKLVVPAFAGKGRADELWKTTCFELFLQAPNDAGYIEINLSPSERWNVYDFSGRREGMIERPMPREPDCTIRLGTDMAIFDAAIPATGLPPAPLKAGFTAVIEEQGGVKSYWAVMHNADAPDFHDPACFLEEVAAPSAA</sequence>
<dbReference type="EMBL" id="BMLK01000015">
    <property type="protein sequence ID" value="GGN54925.1"/>
    <property type="molecule type" value="Genomic_DNA"/>
</dbReference>
<reference evidence="2" key="1">
    <citation type="journal article" date="2019" name="Int. J. Syst. Evol. Microbiol.">
        <title>The Global Catalogue of Microorganisms (GCM) 10K type strain sequencing project: providing services to taxonomists for standard genome sequencing and annotation.</title>
        <authorList>
            <consortium name="The Broad Institute Genomics Platform"/>
            <consortium name="The Broad Institute Genome Sequencing Center for Infectious Disease"/>
            <person name="Wu L."/>
            <person name="Ma J."/>
        </authorList>
    </citation>
    <scope>NUCLEOTIDE SEQUENCE [LARGE SCALE GENOMIC DNA]</scope>
    <source>
        <strain evidence="2">CGMCC 1.6784</strain>
    </source>
</reference>
<keyword evidence="2" id="KW-1185">Reference proteome</keyword>
<dbReference type="Proteomes" id="UP000605099">
    <property type="component" value="Unassembled WGS sequence"/>
</dbReference>
<evidence type="ECO:0008006" key="3">
    <source>
        <dbReference type="Google" id="ProtNLM"/>
    </source>
</evidence>